<evidence type="ECO:0000256" key="1">
    <source>
        <dbReference type="ARBA" id="ARBA00022898"/>
    </source>
</evidence>
<keyword evidence="1" id="KW-0663">Pyridoxal phosphate</keyword>
<organism evidence="3 4">
    <name type="scientific">Phenylobacterium terrae</name>
    <dbReference type="NCBI Taxonomy" id="2665495"/>
    <lineage>
        <taxon>Bacteria</taxon>
        <taxon>Pseudomonadati</taxon>
        <taxon>Pseudomonadota</taxon>
        <taxon>Alphaproteobacteria</taxon>
        <taxon>Caulobacterales</taxon>
        <taxon>Caulobacteraceae</taxon>
        <taxon>Phenylobacterium</taxon>
    </lineage>
</organism>
<name>A0ABW4N2U4_9CAUL</name>
<dbReference type="PROSITE" id="PS51257">
    <property type="entry name" value="PROKAR_LIPOPROTEIN"/>
    <property type="match status" value="1"/>
</dbReference>
<evidence type="ECO:0000313" key="4">
    <source>
        <dbReference type="Proteomes" id="UP001597237"/>
    </source>
</evidence>
<dbReference type="EMBL" id="JBHUEY010000001">
    <property type="protein sequence ID" value="MFD1784502.1"/>
    <property type="molecule type" value="Genomic_DNA"/>
</dbReference>
<feature type="domain" description="Aminotransferase class V" evidence="2">
    <location>
        <begin position="114"/>
        <end position="411"/>
    </location>
</feature>
<dbReference type="PANTHER" id="PTHR43586">
    <property type="entry name" value="CYSTEINE DESULFURASE"/>
    <property type="match status" value="1"/>
</dbReference>
<gene>
    <name evidence="3" type="ORF">ACFSC0_13935</name>
</gene>
<keyword evidence="4" id="KW-1185">Reference proteome</keyword>
<proteinExistence type="predicted"/>
<dbReference type="RefSeq" id="WP_377283551.1">
    <property type="nucleotide sequence ID" value="NZ_JBHRSI010000009.1"/>
</dbReference>
<protein>
    <submittedName>
        <fullName evidence="3">Aminotransferase class V-fold PLP-dependent enzyme</fullName>
    </submittedName>
</protein>
<dbReference type="InterPro" id="IPR006311">
    <property type="entry name" value="TAT_signal"/>
</dbReference>
<dbReference type="Gene3D" id="3.90.1150.10">
    <property type="entry name" value="Aspartate Aminotransferase, domain 1"/>
    <property type="match status" value="1"/>
</dbReference>
<keyword evidence="3" id="KW-0808">Transferase</keyword>
<sequence length="446" mass="47777">MPPQGRKGPSRRELAAGALALSAAAAAAGCDQRDPPSPAIPEFRAGSGVWGQVRRQFALSRDRIHMSAMLIASHPAPVREAIERHRRALDADPAVYLESNNTRLTRQTLSAAGRYMDVAPEQVALTDSTTMGVGLVYASLALRAGQEILTTEHDYFVTHESVRLACLRTGATQRRIPLFEDVRQAAAGEIAGRLVGAVTPATRVIGLTWVHSSTGLKLPLKGIAEAIEPLNARRDPEDQILIVVDGVHGFGIEDAGLPDLGCDFLAAGCHKWLFGPRGTGIVAGSRRGYEALIPGIPSFLDEGVWAAWLGENEAPERVDGRTLTPGGFKDFEHRWALAQAFELHQAIGRRRVAERTWALAGQLKEGLARMRGVTLVTPRTPDLSAGIVSFDVEGMDPQAAVRALRERGVVASVAPYATRHVRLTPSIRNTPAEVDAALKAVAGIAA</sequence>
<evidence type="ECO:0000259" key="2">
    <source>
        <dbReference type="Pfam" id="PF00266"/>
    </source>
</evidence>
<dbReference type="InterPro" id="IPR015422">
    <property type="entry name" value="PyrdxlP-dep_Trfase_small"/>
</dbReference>
<dbReference type="PANTHER" id="PTHR43586:SF8">
    <property type="entry name" value="CYSTEINE DESULFURASE 1, CHLOROPLASTIC"/>
    <property type="match status" value="1"/>
</dbReference>
<dbReference type="Pfam" id="PF00266">
    <property type="entry name" value="Aminotran_5"/>
    <property type="match status" value="1"/>
</dbReference>
<dbReference type="InterPro" id="IPR000192">
    <property type="entry name" value="Aminotrans_V_dom"/>
</dbReference>
<reference evidence="4" key="1">
    <citation type="journal article" date="2019" name="Int. J. Syst. Evol. Microbiol.">
        <title>The Global Catalogue of Microorganisms (GCM) 10K type strain sequencing project: providing services to taxonomists for standard genome sequencing and annotation.</title>
        <authorList>
            <consortium name="The Broad Institute Genomics Platform"/>
            <consortium name="The Broad Institute Genome Sequencing Center for Infectious Disease"/>
            <person name="Wu L."/>
            <person name="Ma J."/>
        </authorList>
    </citation>
    <scope>NUCLEOTIDE SEQUENCE [LARGE SCALE GENOMIC DNA]</scope>
    <source>
        <strain evidence="4">DFY28</strain>
    </source>
</reference>
<dbReference type="SUPFAM" id="SSF53383">
    <property type="entry name" value="PLP-dependent transferases"/>
    <property type="match status" value="1"/>
</dbReference>
<dbReference type="PROSITE" id="PS51318">
    <property type="entry name" value="TAT"/>
    <property type="match status" value="1"/>
</dbReference>
<accession>A0ABW4N2U4</accession>
<dbReference type="InterPro" id="IPR015424">
    <property type="entry name" value="PyrdxlP-dep_Trfase"/>
</dbReference>
<dbReference type="InterPro" id="IPR015421">
    <property type="entry name" value="PyrdxlP-dep_Trfase_major"/>
</dbReference>
<comment type="caution">
    <text evidence="3">The sequence shown here is derived from an EMBL/GenBank/DDBJ whole genome shotgun (WGS) entry which is preliminary data.</text>
</comment>
<dbReference type="Gene3D" id="3.40.640.10">
    <property type="entry name" value="Type I PLP-dependent aspartate aminotransferase-like (Major domain)"/>
    <property type="match status" value="1"/>
</dbReference>
<dbReference type="GO" id="GO:0008483">
    <property type="term" value="F:transaminase activity"/>
    <property type="evidence" value="ECO:0007669"/>
    <property type="project" value="UniProtKB-KW"/>
</dbReference>
<evidence type="ECO:0000313" key="3">
    <source>
        <dbReference type="EMBL" id="MFD1784502.1"/>
    </source>
</evidence>
<keyword evidence="3" id="KW-0032">Aminotransferase</keyword>
<dbReference type="Proteomes" id="UP001597237">
    <property type="component" value="Unassembled WGS sequence"/>
</dbReference>